<reference evidence="2 3" key="1">
    <citation type="submission" date="2021-05" db="EMBL/GenBank/DDBJ databases">
        <authorList>
            <person name="Zahm M."/>
            <person name="Klopp C."/>
            <person name="Cabau C."/>
            <person name="Kuhl H."/>
            <person name="Suciu R."/>
            <person name="Ciorpac M."/>
            <person name="Holostenco D."/>
            <person name="Gessner J."/>
            <person name="Wuertz S."/>
            <person name="Hohne C."/>
            <person name="Stock M."/>
            <person name="Gislard M."/>
            <person name="Lluch J."/>
            <person name="Milhes M."/>
            <person name="Lampietro C."/>
            <person name="Lopez Roques C."/>
            <person name="Donnadieu C."/>
            <person name="Du K."/>
            <person name="Schartl M."/>
            <person name="Guiguen Y."/>
        </authorList>
    </citation>
    <scope>NUCLEOTIDE SEQUENCE [LARGE SCALE GENOMIC DNA]</scope>
    <source>
        <strain evidence="2">Hh-F2</strain>
        <tissue evidence="2">Blood</tissue>
    </source>
</reference>
<keyword evidence="1" id="KW-0812">Transmembrane</keyword>
<evidence type="ECO:0000256" key="1">
    <source>
        <dbReference type="SAM" id="Phobius"/>
    </source>
</evidence>
<dbReference type="Proteomes" id="UP001369086">
    <property type="component" value="Unassembled WGS sequence"/>
</dbReference>
<dbReference type="PANTHER" id="PTHR13076">
    <property type="entry name" value="COILED-COIL AND C2 DOMAIN-CONTAINING PROTEIN 1-LIKE"/>
    <property type="match status" value="1"/>
</dbReference>
<gene>
    <name evidence="2" type="ORF">HHUSO_G33234</name>
</gene>
<protein>
    <submittedName>
        <fullName evidence="2">Coiled-coil and C2 domain-containing protein 1A-like</fullName>
    </submittedName>
</protein>
<proteinExistence type="predicted"/>
<keyword evidence="1" id="KW-1133">Transmembrane helix</keyword>
<feature type="non-terminal residue" evidence="2">
    <location>
        <position position="1"/>
    </location>
</feature>
<dbReference type="EMBL" id="JAHFZB010000042">
    <property type="protein sequence ID" value="KAK6468867.1"/>
    <property type="molecule type" value="Genomic_DNA"/>
</dbReference>
<dbReference type="PANTHER" id="PTHR13076:SF8">
    <property type="entry name" value="COILED-COIL AND C2 DOMAIN-CONTAINING PROTEIN 1A"/>
    <property type="match status" value="1"/>
</dbReference>
<organism evidence="2 3">
    <name type="scientific">Huso huso</name>
    <name type="common">Beluga</name>
    <name type="synonym">Acipenser huso</name>
    <dbReference type="NCBI Taxonomy" id="61971"/>
    <lineage>
        <taxon>Eukaryota</taxon>
        <taxon>Metazoa</taxon>
        <taxon>Chordata</taxon>
        <taxon>Craniata</taxon>
        <taxon>Vertebrata</taxon>
        <taxon>Euteleostomi</taxon>
        <taxon>Actinopterygii</taxon>
        <taxon>Chondrostei</taxon>
        <taxon>Acipenseriformes</taxon>
        <taxon>Acipenseridae</taxon>
        <taxon>Huso</taxon>
    </lineage>
</organism>
<keyword evidence="3" id="KW-1185">Reference proteome</keyword>
<name>A0ABR0Y883_HUSHU</name>
<comment type="caution">
    <text evidence="2">The sequence shown here is derived from an EMBL/GenBank/DDBJ whole genome shotgun (WGS) entry which is preliminary data.</text>
</comment>
<keyword evidence="1" id="KW-0472">Membrane</keyword>
<accession>A0ABR0Y883</accession>
<feature type="transmembrane region" description="Helical" evidence="1">
    <location>
        <begin position="6"/>
        <end position="26"/>
    </location>
</feature>
<dbReference type="InterPro" id="IPR039725">
    <property type="entry name" value="CC2D1A/B"/>
</dbReference>
<evidence type="ECO:0000313" key="3">
    <source>
        <dbReference type="Proteomes" id="UP001369086"/>
    </source>
</evidence>
<evidence type="ECO:0000313" key="2">
    <source>
        <dbReference type="EMBL" id="KAK6468867.1"/>
    </source>
</evidence>
<sequence length="145" mass="17013">SRVYWVIVWTGCLVWFGFTGFSSCFLSREAYKFHSLSLLNYDKERAERKIVEYKRAQRELPRDLLQSHREVSQRIQWQRNQLERAEPGPQREYEAVLDRLAQGLGDSVKRFSSEGNREAAKDALYRLRLVESEVRAEPSSSGIQN</sequence>